<evidence type="ECO:0000259" key="1">
    <source>
        <dbReference type="Pfam" id="PF00501"/>
    </source>
</evidence>
<dbReference type="Proteomes" id="UP001208690">
    <property type="component" value="Unassembled WGS sequence"/>
</dbReference>
<comment type="caution">
    <text evidence="2">The sequence shown here is derived from an EMBL/GenBank/DDBJ whole genome shotgun (WGS) entry which is preliminary data.</text>
</comment>
<organism evidence="2 3">
    <name type="scientific">Roseobacter sinensis</name>
    <dbReference type="NCBI Taxonomy" id="2931391"/>
    <lineage>
        <taxon>Bacteria</taxon>
        <taxon>Pseudomonadati</taxon>
        <taxon>Pseudomonadota</taxon>
        <taxon>Alphaproteobacteria</taxon>
        <taxon>Rhodobacterales</taxon>
        <taxon>Roseobacteraceae</taxon>
        <taxon>Roseobacter</taxon>
    </lineage>
</organism>
<dbReference type="Gene3D" id="3.40.50.12780">
    <property type="entry name" value="N-terminal domain of ligase-like"/>
    <property type="match status" value="1"/>
</dbReference>
<dbReference type="PANTHER" id="PTHR43347">
    <property type="entry name" value="ACYL-COA SYNTHETASE"/>
    <property type="match status" value="1"/>
</dbReference>
<dbReference type="InterPro" id="IPR042099">
    <property type="entry name" value="ANL_N_sf"/>
</dbReference>
<sequence length="230" mass="24548">MGYEESYARWRADPVGFRQEAARGIDRITPATSVFTPDLGVYGRWVDGATRIDDAARAVLISASCRIEPGRVVACKPLLNEAFEIAAVKPAACLILQRDAQTCALTAGRDHDDAQRVDAAWDAGQETDCVPVAATDPLHILYTSGTTGQPKGVVRDTGGRTVAPKWTMAHHGELQPGEAFWAASDVGWVAGHSYNCAGPPTGSVRAAVDFNQDTTRSTAALLGALRRDSR</sequence>
<evidence type="ECO:0000313" key="2">
    <source>
        <dbReference type="EMBL" id="MCV3274181.1"/>
    </source>
</evidence>
<gene>
    <name evidence="2" type="ORF">MUB52_22340</name>
</gene>
<dbReference type="EMBL" id="JALIEB010000031">
    <property type="protein sequence ID" value="MCV3274181.1"/>
    <property type="molecule type" value="Genomic_DNA"/>
</dbReference>
<feature type="domain" description="AMP-dependent synthetase/ligase" evidence="1">
    <location>
        <begin position="82"/>
        <end position="203"/>
    </location>
</feature>
<keyword evidence="3" id="KW-1185">Reference proteome</keyword>
<dbReference type="InterPro" id="IPR020845">
    <property type="entry name" value="AMP-binding_CS"/>
</dbReference>
<dbReference type="PANTHER" id="PTHR43347:SF3">
    <property type="entry name" value="ACYL-COA SYNTHETASE SHORT-CHAIN FAMILY MEMBER 3, MITOCHONDRIAL"/>
    <property type="match status" value="1"/>
</dbReference>
<dbReference type="SUPFAM" id="SSF56801">
    <property type="entry name" value="Acetyl-CoA synthetase-like"/>
    <property type="match status" value="1"/>
</dbReference>
<dbReference type="InterPro" id="IPR000873">
    <property type="entry name" value="AMP-dep_synth/lig_dom"/>
</dbReference>
<evidence type="ECO:0000313" key="3">
    <source>
        <dbReference type="Proteomes" id="UP001208690"/>
    </source>
</evidence>
<accession>A0ABT3BKU1</accession>
<dbReference type="Pfam" id="PF00501">
    <property type="entry name" value="AMP-binding"/>
    <property type="match status" value="1"/>
</dbReference>
<dbReference type="PROSITE" id="PS00455">
    <property type="entry name" value="AMP_BINDING"/>
    <property type="match status" value="1"/>
</dbReference>
<reference evidence="2 3" key="1">
    <citation type="submission" date="2022-04" db="EMBL/GenBank/DDBJ databases">
        <title>Roseobacter sp. WL0113 is a bacterium isolated from neritic sediment.</title>
        <authorList>
            <person name="Wang L."/>
            <person name="He W."/>
            <person name="Zhang D.-F."/>
        </authorList>
    </citation>
    <scope>NUCLEOTIDE SEQUENCE [LARGE SCALE GENOMIC DNA]</scope>
    <source>
        <strain evidence="2 3">WL0113</strain>
    </source>
</reference>
<proteinExistence type="predicted"/>
<dbReference type="RefSeq" id="WP_263846386.1">
    <property type="nucleotide sequence ID" value="NZ_JALIEB010000031.1"/>
</dbReference>
<protein>
    <submittedName>
        <fullName evidence="2">AMP-binding protein</fullName>
    </submittedName>
</protein>
<name>A0ABT3BKU1_9RHOB</name>